<sequence length="75" mass="8315">MNAFYSFIDRVVDEQAEMIADDLGIYPIGDVDMKTSSRKVIKPQHLAIVKKNATGVAVDFIEAAKRKEIGRSCAK</sequence>
<organism evidence="1 2">
    <name type="scientific">Pseudocercospora musae</name>
    <dbReference type="NCBI Taxonomy" id="113226"/>
    <lineage>
        <taxon>Eukaryota</taxon>
        <taxon>Fungi</taxon>
        <taxon>Dikarya</taxon>
        <taxon>Ascomycota</taxon>
        <taxon>Pezizomycotina</taxon>
        <taxon>Dothideomycetes</taxon>
        <taxon>Dothideomycetidae</taxon>
        <taxon>Mycosphaerellales</taxon>
        <taxon>Mycosphaerellaceae</taxon>
        <taxon>Pseudocercospora</taxon>
    </lineage>
</organism>
<comment type="caution">
    <text evidence="1">The sequence shown here is derived from an EMBL/GenBank/DDBJ whole genome shotgun (WGS) entry which is preliminary data.</text>
</comment>
<protein>
    <submittedName>
        <fullName evidence="1">Uncharacterized protein</fullName>
    </submittedName>
</protein>
<gene>
    <name evidence="1" type="ORF">AC579_7214</name>
</gene>
<reference evidence="1 2" key="1">
    <citation type="submission" date="2015-07" db="EMBL/GenBank/DDBJ databases">
        <title>Comparative genomics of the Sigatoka disease complex on banana suggests a link between parallel evolutionary changes in Pseudocercospora fijiensis and Pseudocercospora eumusae and increased virulence on the banana host.</title>
        <authorList>
            <person name="Chang T.-C."/>
            <person name="Salvucci A."/>
            <person name="Crous P.W."/>
            <person name="Stergiopoulos I."/>
        </authorList>
    </citation>
    <scope>NUCLEOTIDE SEQUENCE [LARGE SCALE GENOMIC DNA]</scope>
    <source>
        <strain evidence="1 2">CBS 116634</strain>
    </source>
</reference>
<evidence type="ECO:0000313" key="1">
    <source>
        <dbReference type="EMBL" id="KXS98893.1"/>
    </source>
</evidence>
<evidence type="ECO:0000313" key="2">
    <source>
        <dbReference type="Proteomes" id="UP000073492"/>
    </source>
</evidence>
<dbReference type="AlphaFoldDB" id="A0A139H8W4"/>
<dbReference type="EMBL" id="LFZO01000731">
    <property type="protein sequence ID" value="KXS98893.1"/>
    <property type="molecule type" value="Genomic_DNA"/>
</dbReference>
<keyword evidence="2" id="KW-1185">Reference proteome</keyword>
<accession>A0A139H8W4</accession>
<name>A0A139H8W4_9PEZI</name>
<dbReference type="Proteomes" id="UP000073492">
    <property type="component" value="Unassembled WGS sequence"/>
</dbReference>
<proteinExistence type="predicted"/>